<dbReference type="EMBL" id="CAJNRG010013568">
    <property type="protein sequence ID" value="CAF2149692.1"/>
    <property type="molecule type" value="Genomic_DNA"/>
</dbReference>
<keyword evidence="9" id="KW-1185">Reference proteome</keyword>
<comment type="caution">
    <text evidence="4">The sequence shown here is derived from an EMBL/GenBank/DDBJ whole genome shotgun (WGS) entry which is preliminary data.</text>
</comment>
<dbReference type="EMBL" id="CAJNOV010018589">
    <property type="protein sequence ID" value="CAF1621867.1"/>
    <property type="molecule type" value="Genomic_DNA"/>
</dbReference>
<gene>
    <name evidence="5" type="ORF">BYL167_LOCUS17429</name>
    <name evidence="2" type="ORF">CJN711_LOCUS38064</name>
    <name evidence="6" type="ORF">OVN521_LOCUS28277</name>
    <name evidence="7" type="ORF">UXM345_LOCUS30113</name>
    <name evidence="4" type="ORF">WKI299_LOCUS31463</name>
    <name evidence="3" type="ORF">XDN619_LOCUS28402</name>
</gene>
<evidence type="ECO:0000313" key="6">
    <source>
        <dbReference type="EMBL" id="CAF4236578.1"/>
    </source>
</evidence>
<dbReference type="EMBL" id="CAJOBH010006898">
    <property type="protein sequence ID" value="CAF4069465.1"/>
    <property type="molecule type" value="Genomic_DNA"/>
</dbReference>
<feature type="coiled-coil region" evidence="1">
    <location>
        <begin position="335"/>
        <end position="369"/>
    </location>
</feature>
<dbReference type="Proteomes" id="UP000663866">
    <property type="component" value="Unassembled WGS sequence"/>
</dbReference>
<dbReference type="Proteomes" id="UP000681967">
    <property type="component" value="Unassembled WGS sequence"/>
</dbReference>
<protein>
    <submittedName>
        <fullName evidence="4">Uncharacterized protein</fullName>
    </submittedName>
</protein>
<organism evidence="4 8">
    <name type="scientific">Rotaria magnacalcarata</name>
    <dbReference type="NCBI Taxonomy" id="392030"/>
    <lineage>
        <taxon>Eukaryota</taxon>
        <taxon>Metazoa</taxon>
        <taxon>Spiralia</taxon>
        <taxon>Gnathifera</taxon>
        <taxon>Rotifera</taxon>
        <taxon>Eurotatoria</taxon>
        <taxon>Bdelloidea</taxon>
        <taxon>Philodinida</taxon>
        <taxon>Philodinidae</taxon>
        <taxon>Rotaria</taxon>
    </lineage>
</organism>
<dbReference type="Proteomes" id="UP000663856">
    <property type="component" value="Unassembled WGS sequence"/>
</dbReference>
<evidence type="ECO:0000313" key="4">
    <source>
        <dbReference type="EMBL" id="CAF2156563.1"/>
    </source>
</evidence>
<evidence type="ECO:0000313" key="5">
    <source>
        <dbReference type="EMBL" id="CAF4069465.1"/>
    </source>
</evidence>
<keyword evidence="1" id="KW-0175">Coiled coil</keyword>
<dbReference type="Proteomes" id="UP000663842">
    <property type="component" value="Unassembled WGS sequence"/>
</dbReference>
<dbReference type="EMBL" id="CAJNRF010014396">
    <property type="protein sequence ID" value="CAF2156563.1"/>
    <property type="molecule type" value="Genomic_DNA"/>
</dbReference>
<name>A0A816YB24_9BILA</name>
<evidence type="ECO:0000313" key="3">
    <source>
        <dbReference type="EMBL" id="CAF2149692.1"/>
    </source>
</evidence>
<evidence type="ECO:0000313" key="9">
    <source>
        <dbReference type="Proteomes" id="UP000663866"/>
    </source>
</evidence>
<dbReference type="AlphaFoldDB" id="A0A816YB24"/>
<sequence length="450" mass="53167">MLTIKHRYDSEIRRFHYNPGFEPIEQTQSPTHPFTIESKSLTKHEKIDDLNDKALLERITKLEEESETIRRENLLFARYLLRTNTSKIMESFNDYENENGIIKETMDQMKLIESTRKVSLKKSINTTTDGNPLWTKRSVIVRAYANIQYIPPIDQDRFVIATYEVEQTHLDWQRMKTHAATVLDNLKILFQNIQSDEEAQKEVNFSLQRRVDRYRRSNNDQYLNNSYYSVPGEVLLSRANQQINARTSHIGAFVVNSLHINLRILEIDERIRQLEDATSRIHRVDIDLRKQKFDQYSAESENLNRIFIREKAFLHELIHILEDSKADLLEQETILNKTEKHMKDVEHHLEQTMADIDFIEKQNNKMSEENNIIKTCIDDTLKVPTITEYAHVIKQLKDLKYDIDIWSQRVTIAETLCSQLKQQNKAPMTLPPLKKPTTIKHKRLIKTSHQ</sequence>
<evidence type="ECO:0000256" key="1">
    <source>
        <dbReference type="SAM" id="Coils"/>
    </source>
</evidence>
<proteinExistence type="predicted"/>
<accession>A0A816YB24</accession>
<dbReference type="EMBL" id="CAJOBF010007721">
    <property type="protein sequence ID" value="CAF4239744.1"/>
    <property type="molecule type" value="Genomic_DNA"/>
</dbReference>
<dbReference type="EMBL" id="CAJOBG010008157">
    <property type="protein sequence ID" value="CAF4236578.1"/>
    <property type="molecule type" value="Genomic_DNA"/>
</dbReference>
<dbReference type="Proteomes" id="UP000663855">
    <property type="component" value="Unassembled WGS sequence"/>
</dbReference>
<evidence type="ECO:0000313" key="8">
    <source>
        <dbReference type="Proteomes" id="UP000663856"/>
    </source>
</evidence>
<evidence type="ECO:0000313" key="7">
    <source>
        <dbReference type="EMBL" id="CAF4239744.1"/>
    </source>
</evidence>
<reference evidence="4" key="1">
    <citation type="submission" date="2021-02" db="EMBL/GenBank/DDBJ databases">
        <authorList>
            <person name="Nowell W R."/>
        </authorList>
    </citation>
    <scope>NUCLEOTIDE SEQUENCE</scope>
</reference>
<dbReference type="Proteomes" id="UP000663887">
    <property type="component" value="Unassembled WGS sequence"/>
</dbReference>
<evidence type="ECO:0000313" key="2">
    <source>
        <dbReference type="EMBL" id="CAF1621867.1"/>
    </source>
</evidence>